<protein>
    <submittedName>
        <fullName evidence="3">Uncharacterized protein</fullName>
    </submittedName>
</protein>
<name>A0A369XP92_9PROT</name>
<feature type="region of interest" description="Disordered" evidence="1">
    <location>
        <begin position="78"/>
        <end position="136"/>
    </location>
</feature>
<keyword evidence="2" id="KW-1133">Transmembrane helix</keyword>
<accession>A0A369XP92</accession>
<comment type="caution">
    <text evidence="3">The sequence shown here is derived from an EMBL/GenBank/DDBJ whole genome shotgun (WGS) entry which is preliminary data.</text>
</comment>
<proteinExistence type="predicted"/>
<keyword evidence="2" id="KW-0472">Membrane</keyword>
<dbReference type="EMBL" id="QPGA01000016">
    <property type="protein sequence ID" value="RDE50686.1"/>
    <property type="molecule type" value="Genomic_DNA"/>
</dbReference>
<keyword evidence="2" id="KW-0812">Transmembrane</keyword>
<evidence type="ECO:0000313" key="4">
    <source>
        <dbReference type="Proteomes" id="UP000253831"/>
    </source>
</evidence>
<dbReference type="Proteomes" id="UP000253831">
    <property type="component" value="Unassembled WGS sequence"/>
</dbReference>
<organism evidence="3 4">
    <name type="scientific">Candidatus Accumulibacter meliphilus</name>
    <dbReference type="NCBI Taxonomy" id="2211374"/>
    <lineage>
        <taxon>Bacteria</taxon>
        <taxon>Pseudomonadati</taxon>
        <taxon>Pseudomonadota</taxon>
        <taxon>Betaproteobacteria</taxon>
        <taxon>Candidatus Accumulibacter</taxon>
    </lineage>
</organism>
<reference evidence="3 4" key="1">
    <citation type="submission" date="2018-05" db="EMBL/GenBank/DDBJ databases">
        <title>Integrated omic analyses show evidence that a Ca. Accumulibacter phosphatis strain performs denitrification under micro-aerobic conditions.</title>
        <authorList>
            <person name="Camejo P.Y."/>
            <person name="Katherine M.D."/>
            <person name="Daniel N.R."/>
        </authorList>
    </citation>
    <scope>NUCLEOTIDE SEQUENCE [LARGE SCALE GENOMIC DNA]</scope>
    <source>
        <strain evidence="3">UW-LDO-IC</strain>
    </source>
</reference>
<dbReference type="AlphaFoldDB" id="A0A369XP92"/>
<evidence type="ECO:0000313" key="3">
    <source>
        <dbReference type="EMBL" id="RDE50686.1"/>
    </source>
</evidence>
<evidence type="ECO:0000256" key="1">
    <source>
        <dbReference type="SAM" id="MobiDB-lite"/>
    </source>
</evidence>
<sequence length="136" mass="14712">MKINEQQSGAYRTPLAGPPTSVFGKLLTIAAGILILVVAFMFSILALGVVLVVGVLIFAYLKWKTRHLPQNLRDLHERMQEQAGRQGGYQTPQGGGRVIEGEVISEDEYRASTAPEQSSNDDQGRATGRPHTPGAP</sequence>
<feature type="transmembrane region" description="Helical" evidence="2">
    <location>
        <begin position="29"/>
        <end position="61"/>
    </location>
</feature>
<gene>
    <name evidence="3" type="ORF">DVS81_10160</name>
</gene>
<evidence type="ECO:0000256" key="2">
    <source>
        <dbReference type="SAM" id="Phobius"/>
    </source>
</evidence>